<dbReference type="AlphaFoldDB" id="A0A072PUM9"/>
<feature type="compositionally biased region" description="Polar residues" evidence="3">
    <location>
        <begin position="331"/>
        <end position="342"/>
    </location>
</feature>
<accession>A0A072PUM9</accession>
<evidence type="ECO:0000256" key="2">
    <source>
        <dbReference type="ARBA" id="ARBA00023242"/>
    </source>
</evidence>
<dbReference type="EMBL" id="AMGV01000001">
    <property type="protein sequence ID" value="KEF63068.1"/>
    <property type="molecule type" value="Genomic_DNA"/>
</dbReference>
<dbReference type="GO" id="GO:0005634">
    <property type="term" value="C:nucleus"/>
    <property type="evidence" value="ECO:0007669"/>
    <property type="project" value="UniProtKB-SubCell"/>
</dbReference>
<dbReference type="PANTHER" id="PTHR31001:SF90">
    <property type="entry name" value="CENTROMERE DNA-BINDING PROTEIN COMPLEX CBF3 SUBUNIT B"/>
    <property type="match status" value="1"/>
</dbReference>
<organism evidence="5 6">
    <name type="scientific">Exophiala aquamarina CBS 119918</name>
    <dbReference type="NCBI Taxonomy" id="1182545"/>
    <lineage>
        <taxon>Eukaryota</taxon>
        <taxon>Fungi</taxon>
        <taxon>Dikarya</taxon>
        <taxon>Ascomycota</taxon>
        <taxon>Pezizomycotina</taxon>
        <taxon>Eurotiomycetes</taxon>
        <taxon>Chaetothyriomycetidae</taxon>
        <taxon>Chaetothyriales</taxon>
        <taxon>Herpotrichiellaceae</taxon>
        <taxon>Exophiala</taxon>
    </lineage>
</organism>
<keyword evidence="6" id="KW-1185">Reference proteome</keyword>
<dbReference type="Proteomes" id="UP000027920">
    <property type="component" value="Unassembled WGS sequence"/>
</dbReference>
<dbReference type="PANTHER" id="PTHR31001">
    <property type="entry name" value="UNCHARACTERIZED TRANSCRIPTIONAL REGULATORY PROTEIN"/>
    <property type="match status" value="1"/>
</dbReference>
<evidence type="ECO:0000313" key="6">
    <source>
        <dbReference type="Proteomes" id="UP000027920"/>
    </source>
</evidence>
<reference evidence="5 6" key="1">
    <citation type="submission" date="2013-03" db="EMBL/GenBank/DDBJ databases">
        <title>The Genome Sequence of Exophiala aquamarina CBS 119918.</title>
        <authorList>
            <consortium name="The Broad Institute Genomics Platform"/>
            <person name="Cuomo C."/>
            <person name="de Hoog S."/>
            <person name="Gorbushina A."/>
            <person name="Walker B."/>
            <person name="Young S.K."/>
            <person name="Zeng Q."/>
            <person name="Gargeya S."/>
            <person name="Fitzgerald M."/>
            <person name="Haas B."/>
            <person name="Abouelleil A."/>
            <person name="Allen A.W."/>
            <person name="Alvarado L."/>
            <person name="Arachchi H.M."/>
            <person name="Berlin A.M."/>
            <person name="Chapman S.B."/>
            <person name="Gainer-Dewar J."/>
            <person name="Goldberg J."/>
            <person name="Griggs A."/>
            <person name="Gujja S."/>
            <person name="Hansen M."/>
            <person name="Howarth C."/>
            <person name="Imamovic A."/>
            <person name="Ireland A."/>
            <person name="Larimer J."/>
            <person name="McCowan C."/>
            <person name="Murphy C."/>
            <person name="Pearson M."/>
            <person name="Poon T.W."/>
            <person name="Priest M."/>
            <person name="Roberts A."/>
            <person name="Saif S."/>
            <person name="Shea T."/>
            <person name="Sisk P."/>
            <person name="Sykes S."/>
            <person name="Wortman J."/>
            <person name="Nusbaum C."/>
            <person name="Birren B."/>
        </authorList>
    </citation>
    <scope>NUCLEOTIDE SEQUENCE [LARGE SCALE GENOMIC DNA]</scope>
    <source>
        <strain evidence="5 6">CBS 119918</strain>
    </source>
</reference>
<dbReference type="InterPro" id="IPR050613">
    <property type="entry name" value="Sec_Metabolite_Reg"/>
</dbReference>
<dbReference type="GeneID" id="25275992"/>
<keyword evidence="2" id="KW-0539">Nucleus</keyword>
<dbReference type="Pfam" id="PF04082">
    <property type="entry name" value="Fungal_trans"/>
    <property type="match status" value="1"/>
</dbReference>
<dbReference type="InterPro" id="IPR007219">
    <property type="entry name" value="XnlR_reg_dom"/>
</dbReference>
<comment type="caution">
    <text evidence="5">The sequence shown here is derived from an EMBL/GenBank/DDBJ whole genome shotgun (WGS) entry which is preliminary data.</text>
</comment>
<dbReference type="RefSeq" id="XP_013265658.1">
    <property type="nucleotide sequence ID" value="XM_013410204.1"/>
</dbReference>
<dbReference type="VEuPathDB" id="FungiDB:A1O9_01044"/>
<dbReference type="STRING" id="1182545.A0A072PUM9"/>
<evidence type="ECO:0000259" key="4">
    <source>
        <dbReference type="Pfam" id="PF04082"/>
    </source>
</evidence>
<protein>
    <recommendedName>
        <fullName evidence="4">Xylanolytic transcriptional activator regulatory domain-containing protein</fullName>
    </recommendedName>
</protein>
<sequence>MPTANSQAIIFTTSTLSVLAHCKSSGPASLEEIQAMIILSFVVSHLEGLSRRFWSLFSEAIMMARSLGLHLIDDDNRKYLNSLPPRDSIKAEIGRRVWWYLVASDWMFTRYPGPCEGIHTVNPLHMCVRQPLHADDEDLFDGMEFSQIDKPLSEPTEMSYNLQRIRLAHICLEITNSTPFNNRSLTHERIMDIDAKIEGFINTLPDFLRPDEYKTPGAGTNEDTVDRFSPGIVIQRYILNSLLHAQRCKFHLQYLGQMSSAGEKNSAEYVASREICLNTARLIIRLERALEHEYVAFAKVRLKFSGVLYCIFMATMVLGLDLCLNRRSTAKTNKPNGTQDGHSQSEHVDEERKAELVHACRIIAHARRESPMAAKLLDSLLKTLKKHQLTIPFLDRPGTDTTDRQQILTSSDVSLATGSPITLPTNVDNELSSRDDITAIASTEGFKDAANQMPDMSYLDELWSTFNDGMDFEALCRGGWFSELESGF</sequence>
<dbReference type="GO" id="GO:0008270">
    <property type="term" value="F:zinc ion binding"/>
    <property type="evidence" value="ECO:0007669"/>
    <property type="project" value="InterPro"/>
</dbReference>
<evidence type="ECO:0000256" key="1">
    <source>
        <dbReference type="ARBA" id="ARBA00004123"/>
    </source>
</evidence>
<comment type="subcellular location">
    <subcellularLocation>
        <location evidence="1">Nucleus</location>
    </subcellularLocation>
</comment>
<dbReference type="OrthoDB" id="3014581at2759"/>
<dbReference type="CDD" id="cd12148">
    <property type="entry name" value="fungal_TF_MHR"/>
    <property type="match status" value="1"/>
</dbReference>
<feature type="region of interest" description="Disordered" evidence="3">
    <location>
        <begin position="331"/>
        <end position="350"/>
    </location>
</feature>
<proteinExistence type="predicted"/>
<feature type="domain" description="Xylanolytic transcriptional activator regulatory" evidence="4">
    <location>
        <begin position="8"/>
        <end position="172"/>
    </location>
</feature>
<evidence type="ECO:0000313" key="5">
    <source>
        <dbReference type="EMBL" id="KEF63068.1"/>
    </source>
</evidence>
<gene>
    <name evidence="5" type="ORF">A1O9_01044</name>
</gene>
<evidence type="ECO:0000256" key="3">
    <source>
        <dbReference type="SAM" id="MobiDB-lite"/>
    </source>
</evidence>
<dbReference type="GO" id="GO:0003677">
    <property type="term" value="F:DNA binding"/>
    <property type="evidence" value="ECO:0007669"/>
    <property type="project" value="InterPro"/>
</dbReference>
<dbReference type="GO" id="GO:0006351">
    <property type="term" value="P:DNA-templated transcription"/>
    <property type="evidence" value="ECO:0007669"/>
    <property type="project" value="InterPro"/>
</dbReference>
<name>A0A072PUM9_9EURO</name>
<dbReference type="HOGENOM" id="CLU_013260_4_0_1"/>